<keyword evidence="3" id="KW-1185">Reference proteome</keyword>
<dbReference type="SUPFAM" id="SSF48452">
    <property type="entry name" value="TPR-like"/>
    <property type="match status" value="1"/>
</dbReference>
<keyword evidence="1" id="KW-0802">TPR repeat</keyword>
<feature type="repeat" description="TPR" evidence="1">
    <location>
        <begin position="360"/>
        <end position="393"/>
    </location>
</feature>
<evidence type="ECO:0000256" key="1">
    <source>
        <dbReference type="PROSITE-ProRule" id="PRU00339"/>
    </source>
</evidence>
<protein>
    <submittedName>
        <fullName evidence="2">Tetratricopeptide repeat protein</fullName>
    </submittedName>
</protein>
<dbReference type="Proteomes" id="UP000722111">
    <property type="component" value="Unassembled WGS sequence"/>
</dbReference>
<dbReference type="InterPro" id="IPR011990">
    <property type="entry name" value="TPR-like_helical_dom_sf"/>
</dbReference>
<evidence type="ECO:0000313" key="3">
    <source>
        <dbReference type="Proteomes" id="UP000722111"/>
    </source>
</evidence>
<sequence>MFRPYLISTAQFLHVIRESDMHSKLDDAFSRAVFFYDDSGAHPTNWSRSVCAGLAEQNFDEVPYRVPQLLEPSTLIEVAQRHAIGVDELEFFSYPMDGPVTKVKWLADMLEWAPPVQKLSLAQCLAASCRYRYANQVLTKIPYEALFPDQRVTFHLTRFAIQNRLEMTTSHQQDFTALKALLQAQRMPPSRVLDVCSQAIVWKLKGDSIDDELNKWFIDAGEKAARQIASSDAPVDLVSLSSFYRGLAMVPAARGDVATTRQYMLLAEEYADAVIRGEKGASIPAREARKTVYESKLKEMLYVARDIESARQVADELIAYDPHWSISYHEAAEIEVKDQQWQRALQRYQQAYDIGFPRVTYSQYMIGACHQQMGNFDQALAAFKDTLSLDTTNISAGIAGYEVALQHIPEQLPFFTSCIDRWQADGILPDEYRGLVQ</sequence>
<comment type="caution">
    <text evidence="2">The sequence shown here is derived from an EMBL/GenBank/DDBJ whole genome shotgun (WGS) entry which is preliminary data.</text>
</comment>
<dbReference type="EMBL" id="JACOPX010000010">
    <property type="protein sequence ID" value="MBF6034920.1"/>
    <property type="molecule type" value="Genomic_DNA"/>
</dbReference>
<dbReference type="RefSeq" id="WP_194935130.1">
    <property type="nucleotide sequence ID" value="NZ_JACOPX010000010.1"/>
</dbReference>
<dbReference type="Gene3D" id="1.25.40.10">
    <property type="entry name" value="Tetratricopeptide repeat domain"/>
    <property type="match status" value="1"/>
</dbReference>
<organism evidence="2 3">
    <name type="scientific">Pseudomonas neuropathica</name>
    <dbReference type="NCBI Taxonomy" id="2730425"/>
    <lineage>
        <taxon>Bacteria</taxon>
        <taxon>Pseudomonadati</taxon>
        <taxon>Pseudomonadota</taxon>
        <taxon>Gammaproteobacteria</taxon>
        <taxon>Pseudomonadales</taxon>
        <taxon>Pseudomonadaceae</taxon>
        <taxon>Pseudomonas</taxon>
    </lineage>
</organism>
<reference evidence="2 3" key="1">
    <citation type="submission" date="2020-08" db="EMBL/GenBank/DDBJ databases">
        <title>Description of novel Pseudomonas species.</title>
        <authorList>
            <person name="Duman M."/>
            <person name="Mulet M."/>
            <person name="Altun S."/>
            <person name="Saticioglu I.B."/>
            <person name="Lalucat J."/>
            <person name="Garcia-Valdes E."/>
        </authorList>
    </citation>
    <scope>NUCLEOTIDE SEQUENCE [LARGE SCALE GENOMIC DNA]</scope>
    <source>
        <strain evidence="2 3">P155</strain>
    </source>
</reference>
<dbReference type="SMART" id="SM00028">
    <property type="entry name" value="TPR"/>
    <property type="match status" value="1"/>
</dbReference>
<accession>A0ABS0BKD8</accession>
<proteinExistence type="predicted"/>
<dbReference type="PROSITE" id="PS50005">
    <property type="entry name" value="TPR"/>
    <property type="match status" value="1"/>
</dbReference>
<evidence type="ECO:0000313" key="2">
    <source>
        <dbReference type="EMBL" id="MBF6034920.1"/>
    </source>
</evidence>
<dbReference type="InterPro" id="IPR019734">
    <property type="entry name" value="TPR_rpt"/>
</dbReference>
<gene>
    <name evidence="2" type="ORF">H8F23_16850</name>
</gene>
<name>A0ABS0BKD8_9PSED</name>